<protein>
    <submittedName>
        <fullName evidence="2">Putative secreted protein</fullName>
    </submittedName>
</protein>
<keyword evidence="1" id="KW-0732">Signal</keyword>
<feature type="chain" id="PRO_5014992831" evidence="1">
    <location>
        <begin position="19"/>
        <end position="75"/>
    </location>
</feature>
<proteinExistence type="predicted"/>
<evidence type="ECO:0000313" key="2">
    <source>
        <dbReference type="EMBL" id="MBW75809.1"/>
    </source>
</evidence>
<accession>A0A2M4DE76</accession>
<organism evidence="2">
    <name type="scientific">Anopheles darlingi</name>
    <name type="common">Mosquito</name>
    <dbReference type="NCBI Taxonomy" id="43151"/>
    <lineage>
        <taxon>Eukaryota</taxon>
        <taxon>Metazoa</taxon>
        <taxon>Ecdysozoa</taxon>
        <taxon>Arthropoda</taxon>
        <taxon>Hexapoda</taxon>
        <taxon>Insecta</taxon>
        <taxon>Pterygota</taxon>
        <taxon>Neoptera</taxon>
        <taxon>Endopterygota</taxon>
        <taxon>Diptera</taxon>
        <taxon>Nematocera</taxon>
        <taxon>Culicoidea</taxon>
        <taxon>Culicidae</taxon>
        <taxon>Anophelinae</taxon>
        <taxon>Anopheles</taxon>
    </lineage>
</organism>
<dbReference type="EMBL" id="GGFL01011631">
    <property type="protein sequence ID" value="MBW75809.1"/>
    <property type="molecule type" value="Transcribed_RNA"/>
</dbReference>
<name>A0A2M4DE76_ANODA</name>
<feature type="signal peptide" evidence="1">
    <location>
        <begin position="1"/>
        <end position="18"/>
    </location>
</feature>
<evidence type="ECO:0000256" key="1">
    <source>
        <dbReference type="SAM" id="SignalP"/>
    </source>
</evidence>
<reference evidence="2" key="1">
    <citation type="submission" date="2018-01" db="EMBL/GenBank/DDBJ databases">
        <title>An insight into the sialome of Amazonian anophelines.</title>
        <authorList>
            <person name="Ribeiro J.M."/>
            <person name="Scarpassa V."/>
            <person name="Calvo E."/>
        </authorList>
    </citation>
    <scope>NUCLEOTIDE SEQUENCE</scope>
</reference>
<sequence length="75" mass="8413">MPCTPVISLSSLIDVVIALLCNIRNNNHVVRGGDVMIFCFKANPVNLYNLKQRFASHFLQVFQVGAFMTLSEIDK</sequence>
<dbReference type="AlphaFoldDB" id="A0A2M4DE76"/>